<proteinExistence type="predicted"/>
<dbReference type="EMBL" id="EQ999542">
    <property type="protein sequence ID" value="EEZ29691.1"/>
    <property type="molecule type" value="Genomic_DNA"/>
</dbReference>
<accession>A0A0E1X0L3</accession>
<reference evidence="1" key="1">
    <citation type="submission" date="2009-01" db="EMBL/GenBank/DDBJ databases">
        <title>The Genome Sequence of Brucella pinnipedialis M292/94/1.</title>
        <authorList>
            <consortium name="The Broad Institute Genome Sequencing Platform"/>
            <person name="Ward D."/>
            <person name="Young S.K."/>
            <person name="Kodira C.D."/>
            <person name="Zeng Q."/>
            <person name="Koehrsen M."/>
            <person name="Alvarado L."/>
            <person name="Berlin A."/>
            <person name="Borenstein D."/>
            <person name="Chen Z."/>
            <person name="Engels R."/>
            <person name="Freedman E."/>
            <person name="Gellesch M."/>
            <person name="Goldberg J."/>
            <person name="Griggs A."/>
            <person name="Gujja S."/>
            <person name="Heiman D."/>
            <person name="Hepburn T."/>
            <person name="Howarth C."/>
            <person name="Jen D."/>
            <person name="Larson L."/>
            <person name="Lewis B."/>
            <person name="Mehta T."/>
            <person name="Park D."/>
            <person name="Pearson M."/>
            <person name="Roberts A."/>
            <person name="Saif S."/>
            <person name="Shea T."/>
            <person name="Shenoy N."/>
            <person name="Sisk P."/>
            <person name="Stolte C."/>
            <person name="Sykes S."/>
            <person name="Walk T."/>
            <person name="White J."/>
            <person name="Yandava C."/>
            <person name="Whatmore A.M."/>
            <person name="Perrett L.L."/>
            <person name="O'Callaghan D."/>
            <person name="Nusbaum C."/>
            <person name="Galagan J."/>
            <person name="Birren B."/>
        </authorList>
    </citation>
    <scope>NUCLEOTIDE SEQUENCE [LARGE SCALE GENOMIC DNA]</scope>
    <source>
        <strain evidence="1">M292/94/1</strain>
    </source>
</reference>
<dbReference type="AlphaFoldDB" id="A0A0E1X0L3"/>
<dbReference type="Proteomes" id="UP000004659">
    <property type="component" value="Unassembled WGS sequence"/>
</dbReference>
<sequence>MRPSEASPDQSICPAFCRLPGGFHLLKHNLDRPRIMPAWIEMRTAEDFFL</sequence>
<dbReference type="HOGENOM" id="CLU_3023074_0_0_5"/>
<name>A0A0E1X0L3_9HYPH</name>
<gene>
    <name evidence="1" type="ORF">BALG_03034</name>
</gene>
<evidence type="ECO:0000313" key="1">
    <source>
        <dbReference type="EMBL" id="EEZ29691.1"/>
    </source>
</evidence>
<protein>
    <submittedName>
        <fullName evidence="1">Uncharacterized protein</fullName>
    </submittedName>
</protein>
<organism evidence="1">
    <name type="scientific">Brucella pinnipedialis M292/94/1</name>
    <dbReference type="NCBI Taxonomy" id="520462"/>
    <lineage>
        <taxon>Bacteria</taxon>
        <taxon>Pseudomonadati</taxon>
        <taxon>Pseudomonadota</taxon>
        <taxon>Alphaproteobacteria</taxon>
        <taxon>Hyphomicrobiales</taxon>
        <taxon>Brucellaceae</taxon>
        <taxon>Brucella/Ochrobactrum group</taxon>
        <taxon>Brucella</taxon>
    </lineage>
</organism>